<dbReference type="Proteomes" id="UP000298030">
    <property type="component" value="Unassembled WGS sequence"/>
</dbReference>
<dbReference type="SUPFAM" id="SSF90257">
    <property type="entry name" value="Myosin rod fragments"/>
    <property type="match status" value="1"/>
</dbReference>
<gene>
    <name evidence="3" type="ORF">FA13DRAFT_708578</name>
</gene>
<evidence type="ECO:0000256" key="1">
    <source>
        <dbReference type="SAM" id="Coils"/>
    </source>
</evidence>
<name>A0A4Y7TUI4_COPMI</name>
<comment type="caution">
    <text evidence="3">The sequence shown here is derived from an EMBL/GenBank/DDBJ whole genome shotgun (WGS) entry which is preliminary data.</text>
</comment>
<protein>
    <submittedName>
        <fullName evidence="3">Uncharacterized protein</fullName>
    </submittedName>
</protein>
<dbReference type="OrthoDB" id="3131716at2759"/>
<evidence type="ECO:0000313" key="4">
    <source>
        <dbReference type="Proteomes" id="UP000298030"/>
    </source>
</evidence>
<keyword evidence="4" id="KW-1185">Reference proteome</keyword>
<evidence type="ECO:0000256" key="2">
    <source>
        <dbReference type="SAM" id="MobiDB-lite"/>
    </source>
</evidence>
<proteinExistence type="predicted"/>
<dbReference type="Gene3D" id="1.20.5.1700">
    <property type="match status" value="1"/>
</dbReference>
<reference evidence="3 4" key="1">
    <citation type="journal article" date="2019" name="Nat. Ecol. Evol.">
        <title>Megaphylogeny resolves global patterns of mushroom evolution.</title>
        <authorList>
            <person name="Varga T."/>
            <person name="Krizsan K."/>
            <person name="Foldi C."/>
            <person name="Dima B."/>
            <person name="Sanchez-Garcia M."/>
            <person name="Sanchez-Ramirez S."/>
            <person name="Szollosi G.J."/>
            <person name="Szarkandi J.G."/>
            <person name="Papp V."/>
            <person name="Albert L."/>
            <person name="Andreopoulos W."/>
            <person name="Angelini C."/>
            <person name="Antonin V."/>
            <person name="Barry K.W."/>
            <person name="Bougher N.L."/>
            <person name="Buchanan P."/>
            <person name="Buyck B."/>
            <person name="Bense V."/>
            <person name="Catcheside P."/>
            <person name="Chovatia M."/>
            <person name="Cooper J."/>
            <person name="Damon W."/>
            <person name="Desjardin D."/>
            <person name="Finy P."/>
            <person name="Geml J."/>
            <person name="Haridas S."/>
            <person name="Hughes K."/>
            <person name="Justo A."/>
            <person name="Karasinski D."/>
            <person name="Kautmanova I."/>
            <person name="Kiss B."/>
            <person name="Kocsube S."/>
            <person name="Kotiranta H."/>
            <person name="LaButti K.M."/>
            <person name="Lechner B.E."/>
            <person name="Liimatainen K."/>
            <person name="Lipzen A."/>
            <person name="Lukacs Z."/>
            <person name="Mihaltcheva S."/>
            <person name="Morgado L.N."/>
            <person name="Niskanen T."/>
            <person name="Noordeloos M.E."/>
            <person name="Ohm R.A."/>
            <person name="Ortiz-Santana B."/>
            <person name="Ovrebo C."/>
            <person name="Racz N."/>
            <person name="Riley R."/>
            <person name="Savchenko A."/>
            <person name="Shiryaev A."/>
            <person name="Soop K."/>
            <person name="Spirin V."/>
            <person name="Szebenyi C."/>
            <person name="Tomsovsky M."/>
            <person name="Tulloss R.E."/>
            <person name="Uehling J."/>
            <person name="Grigoriev I.V."/>
            <person name="Vagvolgyi C."/>
            <person name="Papp T."/>
            <person name="Martin F.M."/>
            <person name="Miettinen O."/>
            <person name="Hibbett D.S."/>
            <person name="Nagy L.G."/>
        </authorList>
    </citation>
    <scope>NUCLEOTIDE SEQUENCE [LARGE SCALE GENOMIC DNA]</scope>
    <source>
        <strain evidence="3 4">FP101781</strain>
    </source>
</reference>
<organism evidence="3 4">
    <name type="scientific">Coprinellus micaceus</name>
    <name type="common">Glistening ink-cap mushroom</name>
    <name type="synonym">Coprinus micaceus</name>
    <dbReference type="NCBI Taxonomy" id="71717"/>
    <lineage>
        <taxon>Eukaryota</taxon>
        <taxon>Fungi</taxon>
        <taxon>Dikarya</taxon>
        <taxon>Basidiomycota</taxon>
        <taxon>Agaricomycotina</taxon>
        <taxon>Agaricomycetes</taxon>
        <taxon>Agaricomycetidae</taxon>
        <taxon>Agaricales</taxon>
        <taxon>Agaricineae</taxon>
        <taxon>Psathyrellaceae</taxon>
        <taxon>Coprinellus</taxon>
    </lineage>
</organism>
<dbReference type="EMBL" id="QPFP01000003">
    <property type="protein sequence ID" value="TEB37823.1"/>
    <property type="molecule type" value="Genomic_DNA"/>
</dbReference>
<keyword evidence="1" id="KW-0175">Coiled coil</keyword>
<sequence length="137" mass="16062">MDRDSKIESPKVRRLEQSLRSKDSRIVDLNKQISDLTEDIDDLKEDKRINREYINHLKKEIVDLRGRLEEERKENAGLKTQIQEESKHGKEALKEMGELELKVKVCLPLQPIPKRALSRPTDSGESSRQQYPGTRWQ</sequence>
<dbReference type="AlphaFoldDB" id="A0A4Y7TUI4"/>
<evidence type="ECO:0000313" key="3">
    <source>
        <dbReference type="EMBL" id="TEB37823.1"/>
    </source>
</evidence>
<feature type="region of interest" description="Disordered" evidence="2">
    <location>
        <begin position="112"/>
        <end position="137"/>
    </location>
</feature>
<feature type="coiled-coil region" evidence="1">
    <location>
        <begin position="12"/>
        <end position="88"/>
    </location>
</feature>
<feature type="compositionally biased region" description="Polar residues" evidence="2">
    <location>
        <begin position="120"/>
        <end position="137"/>
    </location>
</feature>
<accession>A0A4Y7TUI4</accession>